<name>A0A167X470_9EURO</name>
<feature type="region of interest" description="Disordered" evidence="1">
    <location>
        <begin position="530"/>
        <end position="576"/>
    </location>
</feature>
<feature type="region of interest" description="Disordered" evidence="1">
    <location>
        <begin position="87"/>
        <end position="293"/>
    </location>
</feature>
<feature type="region of interest" description="Disordered" evidence="1">
    <location>
        <begin position="636"/>
        <end position="685"/>
    </location>
</feature>
<reference evidence="2 3" key="1">
    <citation type="journal article" date="2016" name="Genome Biol. Evol.">
        <title>Divergent and convergent evolution of fungal pathogenicity.</title>
        <authorList>
            <person name="Shang Y."/>
            <person name="Xiao G."/>
            <person name="Zheng P."/>
            <person name="Cen K."/>
            <person name="Zhan S."/>
            <person name="Wang C."/>
        </authorList>
    </citation>
    <scope>NUCLEOTIDE SEQUENCE [LARGE SCALE GENOMIC DNA]</scope>
    <source>
        <strain evidence="2 3">ARSEF 7405</strain>
    </source>
</reference>
<evidence type="ECO:0000313" key="2">
    <source>
        <dbReference type="EMBL" id="KZZ89609.1"/>
    </source>
</evidence>
<feature type="compositionally biased region" description="Low complexity" evidence="1">
    <location>
        <begin position="450"/>
        <end position="462"/>
    </location>
</feature>
<organism evidence="2 3">
    <name type="scientific">Ascosphaera apis ARSEF 7405</name>
    <dbReference type="NCBI Taxonomy" id="392613"/>
    <lineage>
        <taxon>Eukaryota</taxon>
        <taxon>Fungi</taxon>
        <taxon>Dikarya</taxon>
        <taxon>Ascomycota</taxon>
        <taxon>Pezizomycotina</taxon>
        <taxon>Eurotiomycetes</taxon>
        <taxon>Eurotiomycetidae</taxon>
        <taxon>Onygenales</taxon>
        <taxon>Ascosphaeraceae</taxon>
        <taxon>Ascosphaera</taxon>
    </lineage>
</organism>
<feature type="compositionally biased region" description="Basic and acidic residues" evidence="1">
    <location>
        <begin position="652"/>
        <end position="663"/>
    </location>
</feature>
<protein>
    <submittedName>
        <fullName evidence="2">Uncharacterized protein</fullName>
    </submittedName>
</protein>
<feature type="compositionally biased region" description="Acidic residues" evidence="1">
    <location>
        <begin position="154"/>
        <end position="164"/>
    </location>
</feature>
<feature type="region of interest" description="Disordered" evidence="1">
    <location>
        <begin position="1"/>
        <end position="62"/>
    </location>
</feature>
<dbReference type="EMBL" id="AZGZ01000020">
    <property type="protein sequence ID" value="KZZ89609.1"/>
    <property type="molecule type" value="Genomic_DNA"/>
</dbReference>
<evidence type="ECO:0000313" key="3">
    <source>
        <dbReference type="Proteomes" id="UP000242877"/>
    </source>
</evidence>
<feature type="compositionally biased region" description="Basic and acidic residues" evidence="1">
    <location>
        <begin position="437"/>
        <end position="449"/>
    </location>
</feature>
<feature type="compositionally biased region" description="Basic and acidic residues" evidence="1">
    <location>
        <begin position="46"/>
        <end position="59"/>
    </location>
</feature>
<proteinExistence type="predicted"/>
<dbReference type="OrthoDB" id="4207396at2759"/>
<feature type="compositionally biased region" description="Basic residues" evidence="1">
    <location>
        <begin position="112"/>
        <end position="125"/>
    </location>
</feature>
<comment type="caution">
    <text evidence="2">The sequence shown here is derived from an EMBL/GenBank/DDBJ whole genome shotgun (WGS) entry which is preliminary data.</text>
</comment>
<sequence>MPQSGPGSRKAGSTRPEDPSMPSATRSKPKKTARFATSGLKSTRSTLDRRGRSGQRTDDQTTLTQIDFIRLSRPLYGIDWDEIEKEEAGEVPGSLVHRHNHSGPNENEPESRRKKRKATATRNIRKSPVAFVKGGNADDTLTQMGFVRPTPCELEVDGIEDDEMGISPTSRGRSMCSRSNGTHSNARRKLAGRTGLRSHDVETAESPTTKRGRSPEGHISAPPERSGTPLQECDGISQEPDSYVTPQKTTAKTILPLRTPPSAVSTLYESPAIAETPQRIVEEESPTKRRSTRNRHFLSARTMKIEDSPSSVRLSGVPMAQGNTISLCSSSVQATSQSSLNDMVAGDGMRRSHTPDTSPATTLIGSANASRLNPQAKAEKTQQPGSFAIADSFVQDTFGHIPEDDRCIPNSQTDDEEDHDLLVKLLDETPPHSSRRQPQEAHIAIKRESSTQGSGQTSLLSSQHTIIKHESHTQSQSLNPEHAQEHAAGTTNQSSQPSLLYARRQPHVSFDPMTSEIQEIDTDRMRALFPSSPQRRIPHSKPQTSDGKDVEGAETQSDSCPSSDRHRKAKAHNSVRFTDRNEEIISTEFAPDSSDAAYSEHAEFGRFDRLRKPEECFPSSPPAVLVPSSQQDFLHQNDDDTIRLPNVLANDQETRDKGKRPPDQDDDDENTAPGDNNDSKEVTQTLKPITVSQLLPSSLLSWPKPLFELDGYVWNGDTHVRLSQLPEDEAEYYLEKGRRKD</sequence>
<dbReference type="AlphaFoldDB" id="A0A167X470"/>
<gene>
    <name evidence="2" type="ORF">AAP_04364</name>
</gene>
<evidence type="ECO:0000256" key="1">
    <source>
        <dbReference type="SAM" id="MobiDB-lite"/>
    </source>
</evidence>
<feature type="compositionally biased region" description="Polar residues" evidence="1">
    <location>
        <begin position="167"/>
        <end position="184"/>
    </location>
</feature>
<dbReference type="VEuPathDB" id="FungiDB:AAP_04364"/>
<dbReference type="Proteomes" id="UP000242877">
    <property type="component" value="Unassembled WGS sequence"/>
</dbReference>
<feature type="region of interest" description="Disordered" evidence="1">
    <location>
        <begin position="428"/>
        <end position="497"/>
    </location>
</feature>
<keyword evidence="3" id="KW-1185">Reference proteome</keyword>
<accession>A0A167X470</accession>